<dbReference type="SUPFAM" id="SSF53067">
    <property type="entry name" value="Actin-like ATPase domain"/>
    <property type="match status" value="2"/>
</dbReference>
<evidence type="ECO:0000256" key="1">
    <source>
        <dbReference type="ARBA" id="ARBA00009156"/>
    </source>
</evidence>
<feature type="domain" description="Carbohydrate kinase FGGY N-terminal" evidence="5">
    <location>
        <begin position="3"/>
        <end position="247"/>
    </location>
</feature>
<dbReference type="InterPro" id="IPR018483">
    <property type="entry name" value="Carb_kinase_FGGY_CS"/>
</dbReference>
<reference evidence="8 9" key="1">
    <citation type="submission" date="2017-02" db="EMBL/GenBank/DDBJ databases">
        <title>Draft genome sequence of a Kluyvera intermedia isolate from a patient with a pancreatic abscess.</title>
        <authorList>
            <person name="Thele R."/>
        </authorList>
    </citation>
    <scope>NUCLEOTIDE SEQUENCE [LARGE SCALE GENOMIC DNA]</scope>
    <source>
        <strain evidence="8 9">FOSA7093</strain>
    </source>
</reference>
<dbReference type="CDD" id="cd07804">
    <property type="entry name" value="ASKHA_NBD_FGGY_RrXK-like"/>
    <property type="match status" value="1"/>
</dbReference>
<evidence type="ECO:0000256" key="2">
    <source>
        <dbReference type="ARBA" id="ARBA00022679"/>
    </source>
</evidence>
<dbReference type="PIRSF" id="PIRSF000538">
    <property type="entry name" value="GlpK"/>
    <property type="match status" value="1"/>
</dbReference>
<evidence type="ECO:0000313" key="10">
    <source>
        <dbReference type="Proteomes" id="UP000867740"/>
    </source>
</evidence>
<dbReference type="EMBL" id="MWPR01000081">
    <property type="protein sequence ID" value="ORJ47411.1"/>
    <property type="molecule type" value="Genomic_DNA"/>
</dbReference>
<evidence type="ECO:0000313" key="9">
    <source>
        <dbReference type="Proteomes" id="UP000192521"/>
    </source>
</evidence>
<evidence type="ECO:0000313" key="7">
    <source>
        <dbReference type="EMBL" id="HAT3581453.1"/>
    </source>
</evidence>
<evidence type="ECO:0000256" key="3">
    <source>
        <dbReference type="ARBA" id="ARBA00022777"/>
    </source>
</evidence>
<feature type="domain" description="Carbohydrate kinase FGGY C-terminal" evidence="6">
    <location>
        <begin position="273"/>
        <end position="449"/>
    </location>
</feature>
<dbReference type="GO" id="GO:0016301">
    <property type="term" value="F:kinase activity"/>
    <property type="evidence" value="ECO:0007669"/>
    <property type="project" value="UniProtKB-KW"/>
</dbReference>
<dbReference type="Proteomes" id="UP000192521">
    <property type="component" value="Unassembled WGS sequence"/>
</dbReference>
<sequence length="503" mass="54549">MQYLLGIDIGTTSTIGILIGLPDKVLATASRPVTLSAPHSGWTEESPEQWWVNVGEICQQLLTQSGIAASEICGIGVTGMLPAVVLLDSEDRLLRPSIQQSDGRSGAQVQQMRSEMDSQHFLQRAGNGINQQLVGAKIRWIEHHEPAVFERIATVFGSYDFINWKLTGEKIIEQNWALEAGFVDISRNTLDDELIAFAHVPRYAVPRLARSHDIIGTVTAQAAAWTGLSEGTPVIGGAADLIASALGAGVTSPGEVLLKFGGSVDILTVTETATPDPRLYLDYHLVPGCYMPNGCMSTGGSGLNWFVQNFAAQHETAAREKGMSLHQYLDALAENRPAGSDGLIFLPYFLGEKTPIHDPNARGILFGLTLSHDAGHIWRALLEAYAYAIKHHIDTLVDIGYPVKRYIVSDGGSASKLWMQIVADVLGEPLTRLDGHPGSCLGAAWTAAIGVGASTDWKGASAWVNLKDVITPRPEHADVYHQGYPRFRQLYEACRPLTRQETP</sequence>
<comment type="caution">
    <text evidence="7">The sequence shown here is derived from an EMBL/GenBank/DDBJ whole genome shotgun (WGS) entry which is preliminary data.</text>
</comment>
<dbReference type="AlphaFoldDB" id="A0A9P3WDV6"/>
<keyword evidence="2 4" id="KW-0808">Transferase</keyword>
<gene>
    <name evidence="8" type="ORF">B2M27_26185</name>
    <name evidence="7" type="ORF">I8531_001739</name>
</gene>
<dbReference type="EMBL" id="DACSUM010000010">
    <property type="protein sequence ID" value="HAT3581453.1"/>
    <property type="molecule type" value="Genomic_DNA"/>
</dbReference>
<protein>
    <submittedName>
        <fullName evidence="7 8">Carbohydrate kinase</fullName>
    </submittedName>
</protein>
<dbReference type="Gene3D" id="3.30.420.40">
    <property type="match status" value="2"/>
</dbReference>
<reference evidence="7" key="2">
    <citation type="journal article" date="2018" name="Genome Biol.">
        <title>SKESA: strategic k-mer extension for scrupulous assemblies.</title>
        <authorList>
            <person name="Souvorov A."/>
            <person name="Agarwala R."/>
            <person name="Lipman D.J."/>
        </authorList>
    </citation>
    <scope>NUCLEOTIDE SEQUENCE</scope>
    <source>
        <strain evidence="7">CAVp300</strain>
    </source>
</reference>
<name>A0A9P3WDV6_KLUIN</name>
<dbReference type="OrthoDB" id="9805576at2"/>
<dbReference type="RefSeq" id="WP_047369698.1">
    <property type="nucleotide sequence ID" value="NZ_CABMNU010000005.1"/>
</dbReference>
<dbReference type="Pfam" id="PF02782">
    <property type="entry name" value="FGGY_C"/>
    <property type="match status" value="1"/>
</dbReference>
<dbReference type="PANTHER" id="PTHR43095">
    <property type="entry name" value="SUGAR KINASE"/>
    <property type="match status" value="1"/>
</dbReference>
<dbReference type="InterPro" id="IPR050406">
    <property type="entry name" value="FGGY_Carb_Kinase"/>
</dbReference>
<dbReference type="GO" id="GO:0016773">
    <property type="term" value="F:phosphotransferase activity, alcohol group as acceptor"/>
    <property type="evidence" value="ECO:0007669"/>
    <property type="project" value="InterPro"/>
</dbReference>
<evidence type="ECO:0000256" key="4">
    <source>
        <dbReference type="RuleBase" id="RU003733"/>
    </source>
</evidence>
<dbReference type="InterPro" id="IPR000577">
    <property type="entry name" value="Carb_kinase_FGGY"/>
</dbReference>
<dbReference type="InterPro" id="IPR018484">
    <property type="entry name" value="FGGY_N"/>
</dbReference>
<dbReference type="PROSITE" id="PS00445">
    <property type="entry name" value="FGGY_KINASES_2"/>
    <property type="match status" value="1"/>
</dbReference>
<keyword evidence="9" id="KW-1185">Reference proteome</keyword>
<dbReference type="PANTHER" id="PTHR43095:SF5">
    <property type="entry name" value="XYLULOSE KINASE"/>
    <property type="match status" value="1"/>
</dbReference>
<comment type="similarity">
    <text evidence="1 4">Belongs to the FGGY kinase family.</text>
</comment>
<reference evidence="7" key="3">
    <citation type="submission" date="2020-10" db="EMBL/GenBank/DDBJ databases">
        <authorList>
            <consortium name="NCBI Pathogen Detection Project"/>
        </authorList>
    </citation>
    <scope>NUCLEOTIDE SEQUENCE</scope>
    <source>
        <strain evidence="7">CAVp300</strain>
    </source>
</reference>
<proteinExistence type="inferred from homology"/>
<keyword evidence="3 4" id="KW-0418">Kinase</keyword>
<evidence type="ECO:0000259" key="6">
    <source>
        <dbReference type="Pfam" id="PF02782"/>
    </source>
</evidence>
<dbReference type="Pfam" id="PF00370">
    <property type="entry name" value="FGGY_N"/>
    <property type="match status" value="1"/>
</dbReference>
<accession>A0A9P3WDV6</accession>
<dbReference type="Proteomes" id="UP000867740">
    <property type="component" value="Unassembled WGS sequence"/>
</dbReference>
<dbReference type="GO" id="GO:0005975">
    <property type="term" value="P:carbohydrate metabolic process"/>
    <property type="evidence" value="ECO:0007669"/>
    <property type="project" value="InterPro"/>
</dbReference>
<evidence type="ECO:0000259" key="5">
    <source>
        <dbReference type="Pfam" id="PF00370"/>
    </source>
</evidence>
<dbReference type="InterPro" id="IPR043129">
    <property type="entry name" value="ATPase_NBD"/>
</dbReference>
<dbReference type="InterPro" id="IPR018485">
    <property type="entry name" value="FGGY_C"/>
</dbReference>
<organism evidence="7 10">
    <name type="scientific">Kluyvera intermedia</name>
    <name type="common">Enterobacter intermedius</name>
    <dbReference type="NCBI Taxonomy" id="61648"/>
    <lineage>
        <taxon>Bacteria</taxon>
        <taxon>Pseudomonadati</taxon>
        <taxon>Pseudomonadota</taxon>
        <taxon>Gammaproteobacteria</taxon>
        <taxon>Enterobacterales</taxon>
        <taxon>Enterobacteriaceae</taxon>
        <taxon>Kluyvera</taxon>
    </lineage>
</organism>
<evidence type="ECO:0000313" key="8">
    <source>
        <dbReference type="EMBL" id="ORJ47411.1"/>
    </source>
</evidence>